<dbReference type="Gene3D" id="3.40.50.1460">
    <property type="match status" value="1"/>
</dbReference>
<dbReference type="CDD" id="cd02258">
    <property type="entry name" value="Peptidase_C25_N"/>
    <property type="match status" value="1"/>
</dbReference>
<feature type="domain" description="Gingipain" evidence="3">
    <location>
        <begin position="468"/>
        <end position="846"/>
    </location>
</feature>
<dbReference type="Gene3D" id="2.60.40.4070">
    <property type="match status" value="1"/>
</dbReference>
<evidence type="ECO:0000259" key="3">
    <source>
        <dbReference type="Pfam" id="PF01364"/>
    </source>
</evidence>
<name>A0ABW3SRJ4_9BACT</name>
<dbReference type="InterPro" id="IPR001769">
    <property type="entry name" value="Gingipain"/>
</dbReference>
<evidence type="ECO:0000256" key="2">
    <source>
        <dbReference type="SAM" id="MobiDB-lite"/>
    </source>
</evidence>
<gene>
    <name evidence="4" type="primary">porU</name>
    <name evidence="4" type="ORF">ACFQ2O_14945</name>
</gene>
<feature type="compositionally biased region" description="Polar residues" evidence="2">
    <location>
        <begin position="61"/>
        <end position="84"/>
    </location>
</feature>
<feature type="non-terminal residue" evidence="4">
    <location>
        <position position="1199"/>
    </location>
</feature>
<dbReference type="NCBIfam" id="NF033707">
    <property type="entry name" value="T9SS_sortase"/>
    <property type="match status" value="1"/>
</dbReference>
<dbReference type="Gene3D" id="3.40.50.10390">
    <property type="entry name" value="Gingipain r, domain 1"/>
    <property type="match status" value="1"/>
</dbReference>
<dbReference type="InterPro" id="IPR029030">
    <property type="entry name" value="Caspase-like_dom_sf"/>
</dbReference>
<dbReference type="InterPro" id="IPR029031">
    <property type="entry name" value="Gingipain_N_sf"/>
</dbReference>
<comment type="caution">
    <text evidence="4">The sequence shown here is derived from an EMBL/GenBank/DDBJ whole genome shotgun (WGS) entry which is preliminary data.</text>
</comment>
<dbReference type="SUPFAM" id="SSF52129">
    <property type="entry name" value="Caspase-like"/>
    <property type="match status" value="1"/>
</dbReference>
<evidence type="ECO:0000313" key="5">
    <source>
        <dbReference type="Proteomes" id="UP001597094"/>
    </source>
</evidence>
<reference evidence="5" key="1">
    <citation type="journal article" date="2019" name="Int. J. Syst. Evol. Microbiol.">
        <title>The Global Catalogue of Microorganisms (GCM) 10K type strain sequencing project: providing services to taxonomists for standard genome sequencing and annotation.</title>
        <authorList>
            <consortium name="The Broad Institute Genomics Platform"/>
            <consortium name="The Broad Institute Genome Sequencing Center for Infectious Disease"/>
            <person name="Wu L."/>
            <person name="Ma J."/>
        </authorList>
    </citation>
    <scope>NUCLEOTIDE SEQUENCE [LARGE SCALE GENOMIC DNA]</scope>
    <source>
        <strain evidence="5">JCM 31319</strain>
    </source>
</reference>
<dbReference type="Pfam" id="PF01364">
    <property type="entry name" value="Peptidase_C25"/>
    <property type="match status" value="1"/>
</dbReference>
<keyword evidence="5" id="KW-1185">Reference proteome</keyword>
<dbReference type="Proteomes" id="UP001597094">
    <property type="component" value="Unassembled WGS sequence"/>
</dbReference>
<evidence type="ECO:0000256" key="1">
    <source>
        <dbReference type="ARBA" id="ARBA00022729"/>
    </source>
</evidence>
<proteinExistence type="predicted"/>
<keyword evidence="1" id="KW-0732">Signal</keyword>
<protein>
    <submittedName>
        <fullName evidence="4">Type IX secretion system sortase PorU</fullName>
    </submittedName>
</protein>
<accession>A0ABW3SRJ4</accession>
<feature type="region of interest" description="Disordered" evidence="2">
    <location>
        <begin position="60"/>
        <end position="84"/>
    </location>
</feature>
<sequence>MLRSRLLPAPPVQLLVRQAAFDYLYLLMMWMWPGQIVYTCALFLLSLSFTATQAQTTASTPNTLRVQSLSEATHTSKPSTSINRSATQAASTSVLSTGEWYKLAVTQSGIYKIDKSVLQALGINTQSLDPKKIQVYGNGGGMLPQPNSTPRPDDLLENAIAVAGEADGKFDDTDYVLFYAQGPHTWAYNKAEQQFKHTYNLYSDTAFYFLRINHSAGARVATRGQTTGAGPTITSYTERLFHEKDLKNMVYSGREWYGEDFSSFQTSRDFSFPVSDVVAGSNVKLTAALMAHSPTNSSFTINLNGQSLGTQTIASSGSSSNEYRPQGVNSTQTYSINQQRLGAGSDYKVTLSFSPSGGSVAIGYLNYLELMYERQLKLYGEQTAFRSIQSIQQPVSNFTITALPAGALVWDVTNPTQPVAQQHNNGTFSSATDVLREFVVFQNISAKPIAVGKVANQNLHGLGADTDFVIVTYPGFLQEANRLAAHRAQHSNMKVQVVTTAQVYNEFSSGAQDVTAIRDFMRMLYTRSNKSGDDVMYLLLFGDASYDYKNRLRSKSTNFVPVYESRQSLHPIESYSSEDYYGFLDEEEGEWEENAQGDHLLDIGIGRLPAKTTAEAALLVNKIIAYDSPQHFGSWRSRISFVADDGDANEHQQDAEFLSNYVESNFPNYTSNKIYLDLFKQIATASGERAPEANAAIDKAVENGSLIINYTGHGREIDLASEQILTLPQISSWQNNDKLTFLLTATCEFGRYDDPARPSGAEMALLHPAGGAIGLITTTRPVYSSGNRILNRNFFRSAFTPVNGRMPRLGDVVMLTKNNSINENSSGSKGVNNRNFTLLCDPSLQLAYPTLEAKVTSINGVQADADTLTALRKVVLQGQIQDQAGNQASDFTGDLHLKVYEKPITRFTLGNDAPSMPVKVWENVIYDGKASIKQGLFEVTFVVPKDIAYNYGQGKITLYASSAQADALGGLQNIVIGGTAAEAATDQTPPTIKLYLDDTSFKHGGITGTKPTLLAKLFDENGINITGIGIGHDITAVLDDDENNLIILNDYYTTAPDSYQQGEIKYLLKDLAPGQHRLKLKAWDTYNNSAEAYIEFFVSNDADLALEHVFNHPNPFSEETTFHFDHNRAGQDLEVQVQVFSISGKLVKTLNATSSGSPTHFAELTWDGRNEYNDLLPRGVYIYRVVVRSRQDGSKASKT</sequence>
<dbReference type="EMBL" id="JBHTLD010000148">
    <property type="protein sequence ID" value="MFD1187513.1"/>
    <property type="molecule type" value="Genomic_DNA"/>
</dbReference>
<dbReference type="RefSeq" id="WP_377529177.1">
    <property type="nucleotide sequence ID" value="NZ_JBHTLD010000148.1"/>
</dbReference>
<organism evidence="4 5">
    <name type="scientific">Pontibacter rugosus</name>
    <dbReference type="NCBI Taxonomy" id="1745966"/>
    <lineage>
        <taxon>Bacteria</taxon>
        <taxon>Pseudomonadati</taxon>
        <taxon>Bacteroidota</taxon>
        <taxon>Cytophagia</taxon>
        <taxon>Cytophagales</taxon>
        <taxon>Hymenobacteraceae</taxon>
        <taxon>Pontibacter</taxon>
    </lineage>
</organism>
<evidence type="ECO:0000313" key="4">
    <source>
        <dbReference type="EMBL" id="MFD1187513.1"/>
    </source>
</evidence>